<dbReference type="Proteomes" id="UP000069697">
    <property type="component" value="Unassembled WGS sequence"/>
</dbReference>
<comment type="caution">
    <text evidence="1">The sequence shown here is derived from an EMBL/GenBank/DDBJ whole genome shotgun (WGS) entry which is preliminary data.</text>
</comment>
<dbReference type="RefSeq" id="WP_062834158.1">
    <property type="nucleotide sequence ID" value="NZ_BCNV01000001.1"/>
</dbReference>
<protein>
    <submittedName>
        <fullName evidence="1">Uncharacterized protein</fullName>
    </submittedName>
</protein>
<reference evidence="1 2" key="1">
    <citation type="journal article" date="2016" name="Genome Announc.">
        <title>Draft Genome Sequence of Paenibacillus amylolyticus Heshi-A3, Isolated from Fermented Rice Bran in a Japanese Fermented Seafood Dish.</title>
        <authorList>
            <person name="Akuzawa S."/>
            <person name="Nagaoka J."/>
            <person name="Kanekatsu M."/>
            <person name="Kubota E."/>
            <person name="Ohtake R."/>
            <person name="Suzuki T."/>
            <person name="Kanesaki Y."/>
        </authorList>
    </citation>
    <scope>NUCLEOTIDE SEQUENCE [LARGE SCALE GENOMIC DNA]</scope>
    <source>
        <strain evidence="1 2">Heshi-A3</strain>
    </source>
</reference>
<evidence type="ECO:0000313" key="1">
    <source>
        <dbReference type="EMBL" id="GAS81455.1"/>
    </source>
</evidence>
<evidence type="ECO:0000313" key="2">
    <source>
        <dbReference type="Proteomes" id="UP000069697"/>
    </source>
</evidence>
<organism evidence="1 2">
    <name type="scientific">Paenibacillus amylolyticus</name>
    <dbReference type="NCBI Taxonomy" id="1451"/>
    <lineage>
        <taxon>Bacteria</taxon>
        <taxon>Bacillati</taxon>
        <taxon>Bacillota</taxon>
        <taxon>Bacilli</taxon>
        <taxon>Bacillales</taxon>
        <taxon>Paenibacillaceae</taxon>
        <taxon>Paenibacillus</taxon>
    </lineage>
</organism>
<dbReference type="AlphaFoldDB" id="A0A117I111"/>
<name>A0A117I111_PAEAM</name>
<accession>A0A117I111</accession>
<proteinExistence type="predicted"/>
<gene>
    <name evidence="1" type="ORF">PAHA3_1529</name>
</gene>
<dbReference type="EMBL" id="BCNV01000001">
    <property type="protein sequence ID" value="GAS81455.1"/>
    <property type="molecule type" value="Genomic_DNA"/>
</dbReference>
<sequence>MDEAMIVVSTGHSVAGINFVDVLLKKGLAFVVLVHSEEEREQVQTLGAVPVRHIQEMEGMQQVRPEYMVTNAFVFENNLPQCCQDIQLCHSWCPQQLYVVSSNKSPVGLVYKGLGATYVIHSQSGDVSFLL</sequence>
<reference evidence="2" key="2">
    <citation type="submission" date="2016-01" db="EMBL/GenBank/DDBJ databases">
        <title>Draft Genome Sequence of Paenibacillus amylolyticus Heshi-A3 that Was Isolated from Fermented Rice Bran with Aging Salted Mackerel, Which Was Named Heshiko as Traditional Fermented Seafood in Japan.</title>
        <authorList>
            <person name="Akuzawa S."/>
            <person name="Nakagawa J."/>
            <person name="Kanekatsu T."/>
            <person name="Kubota E."/>
            <person name="Ohtake R."/>
            <person name="Suzuki T."/>
            <person name="Kanesaki Y."/>
        </authorList>
    </citation>
    <scope>NUCLEOTIDE SEQUENCE [LARGE SCALE GENOMIC DNA]</scope>
    <source>
        <strain evidence="2">Heshi-A3</strain>
    </source>
</reference>